<organism evidence="2 3">
    <name type="scientific">Flavobacterium fontis</name>
    <dbReference type="NCBI Taxonomy" id="1124188"/>
    <lineage>
        <taxon>Bacteria</taxon>
        <taxon>Pseudomonadati</taxon>
        <taxon>Bacteroidota</taxon>
        <taxon>Flavobacteriia</taxon>
        <taxon>Flavobacteriales</taxon>
        <taxon>Flavobacteriaceae</taxon>
        <taxon>Flavobacterium</taxon>
    </lineage>
</organism>
<feature type="signal peptide" evidence="1">
    <location>
        <begin position="1"/>
        <end position="21"/>
    </location>
</feature>
<name>A0A1M5B3B5_9FLAO</name>
<reference evidence="2 3" key="1">
    <citation type="submission" date="2016-11" db="EMBL/GenBank/DDBJ databases">
        <authorList>
            <person name="Jaros S."/>
            <person name="Januszkiewicz K."/>
            <person name="Wedrychowicz H."/>
        </authorList>
    </citation>
    <scope>NUCLEOTIDE SEQUENCE [LARGE SCALE GENOMIC DNA]</scope>
    <source>
        <strain evidence="2 3">DSM 25660</strain>
    </source>
</reference>
<evidence type="ECO:0008006" key="4">
    <source>
        <dbReference type="Google" id="ProtNLM"/>
    </source>
</evidence>
<sequence>MKKNILLMFSSLFLCTLVACSESEDIAATSTTTVTKIVENNFNTTTSPFTLSDSTTYILDSQERIIEVERRFTSNSNIGTSTYLYNNGKIAQIERRQNNVLTSKSYYTYNGDDLSEFRTESISNTGVVGSINKHTFYTVQDTIYSDWERSVNGGTTYSPVLHSKMVIQNGDRTFYEHYDPINLEWQRVLIAFDANHNPITETKYILNDNGIWVVVQVDNYTYATLKSPFYRALERTFGRKILGMVYHLSGNAINRVNARHIAPYCFETYTTTWGGAEAPTFQFTNTAHNTVYAKSTVINCFSGALTTQLGFNYYF</sequence>
<dbReference type="OrthoDB" id="1366020at2"/>
<dbReference type="AlphaFoldDB" id="A0A1M5B3B5"/>
<dbReference type="STRING" id="1124188.SAMN05444377_107104"/>
<dbReference type="PROSITE" id="PS51257">
    <property type="entry name" value="PROKAR_LIPOPROTEIN"/>
    <property type="match status" value="1"/>
</dbReference>
<evidence type="ECO:0000313" key="3">
    <source>
        <dbReference type="Proteomes" id="UP000184147"/>
    </source>
</evidence>
<dbReference type="Proteomes" id="UP000184147">
    <property type="component" value="Unassembled WGS sequence"/>
</dbReference>
<keyword evidence="1" id="KW-0732">Signal</keyword>
<evidence type="ECO:0000256" key="1">
    <source>
        <dbReference type="SAM" id="SignalP"/>
    </source>
</evidence>
<gene>
    <name evidence="2" type="ORF">SAMN05444377_107104</name>
</gene>
<feature type="chain" id="PRO_5012454533" description="YD repeat-containing protein" evidence="1">
    <location>
        <begin position="22"/>
        <end position="315"/>
    </location>
</feature>
<evidence type="ECO:0000313" key="2">
    <source>
        <dbReference type="EMBL" id="SHF36906.1"/>
    </source>
</evidence>
<accession>A0A1M5B3B5</accession>
<keyword evidence="3" id="KW-1185">Reference proteome</keyword>
<protein>
    <recommendedName>
        <fullName evidence="4">YD repeat-containing protein</fullName>
    </recommendedName>
</protein>
<dbReference type="EMBL" id="FQVQ01000007">
    <property type="protein sequence ID" value="SHF36906.1"/>
    <property type="molecule type" value="Genomic_DNA"/>
</dbReference>
<dbReference type="RefSeq" id="WP_143161752.1">
    <property type="nucleotide sequence ID" value="NZ_FQVQ01000007.1"/>
</dbReference>
<proteinExistence type="predicted"/>